<proteinExistence type="predicted"/>
<accession>A0A8J3W258</accession>
<gene>
    <name evidence="1" type="ORF">Mth01_50810</name>
</gene>
<dbReference type="RefSeq" id="WP_204018475.1">
    <property type="nucleotide sequence ID" value="NZ_BOOG01000063.1"/>
</dbReference>
<keyword evidence="2" id="KW-1185">Reference proteome</keyword>
<protein>
    <submittedName>
        <fullName evidence="1">Uncharacterized protein</fullName>
    </submittedName>
</protein>
<comment type="caution">
    <text evidence="1">The sequence shown here is derived from an EMBL/GenBank/DDBJ whole genome shotgun (WGS) entry which is preliminary data.</text>
</comment>
<dbReference type="Proteomes" id="UP000610966">
    <property type="component" value="Unassembled WGS sequence"/>
</dbReference>
<organism evidence="1 2">
    <name type="scientific">Sphaerimonospora thailandensis</name>
    <dbReference type="NCBI Taxonomy" id="795644"/>
    <lineage>
        <taxon>Bacteria</taxon>
        <taxon>Bacillati</taxon>
        <taxon>Actinomycetota</taxon>
        <taxon>Actinomycetes</taxon>
        <taxon>Streptosporangiales</taxon>
        <taxon>Streptosporangiaceae</taxon>
        <taxon>Sphaerimonospora</taxon>
    </lineage>
</organism>
<evidence type="ECO:0000313" key="2">
    <source>
        <dbReference type="Proteomes" id="UP000610966"/>
    </source>
</evidence>
<dbReference type="AlphaFoldDB" id="A0A8J3W258"/>
<evidence type="ECO:0000313" key="1">
    <source>
        <dbReference type="EMBL" id="GIH72828.1"/>
    </source>
</evidence>
<reference evidence="1" key="1">
    <citation type="submission" date="2021-01" db="EMBL/GenBank/DDBJ databases">
        <title>Whole genome shotgun sequence of Sphaerimonospora thailandensis NBRC 107569.</title>
        <authorList>
            <person name="Komaki H."/>
            <person name="Tamura T."/>
        </authorList>
    </citation>
    <scope>NUCLEOTIDE SEQUENCE</scope>
    <source>
        <strain evidence="1">NBRC 107569</strain>
    </source>
</reference>
<sequence length="97" mass="10876">MKTDLTDPRAVYNALQSLASELETRRFAVRLRTTKGRAPHLIVINPEAPVLTENVLVAPDSEGAWSYWFPWPERIALVTDVGYAADRIENVLAEVGR</sequence>
<name>A0A8J3W258_9ACTN</name>
<dbReference type="EMBL" id="BOOG01000063">
    <property type="protein sequence ID" value="GIH72828.1"/>
    <property type="molecule type" value="Genomic_DNA"/>
</dbReference>